<accession>A0A9E7A3Y3</accession>
<sequence length="171" mass="20289">MDLNFVRCTAGDIEILFEISRQTFIDAFEEQNDPQDFWEYMDEAFNKEVLLTQLKKQDSHFYFAFIENKLAGYFKINESGAQSDINDPDSIELERIYVLKDFQGRRIGEKLLKKVISLSKEKKVKFIWLGVWEHNPGAIKFYKRNGFKKFGEHPYAIGKDIQTDWLMRLEI</sequence>
<dbReference type="CDD" id="cd04301">
    <property type="entry name" value="NAT_SF"/>
    <property type="match status" value="1"/>
</dbReference>
<dbReference type="Pfam" id="PF00583">
    <property type="entry name" value="Acetyltransf_1"/>
    <property type="match status" value="1"/>
</dbReference>
<proteinExistence type="predicted"/>
<dbReference type="RefSeq" id="WP_255846062.1">
    <property type="nucleotide sequence ID" value="NZ_CP094358.1"/>
</dbReference>
<dbReference type="AlphaFoldDB" id="A0A9E7A3Y3"/>
<dbReference type="KEGG" id="fbm:MQE35_09130"/>
<keyword evidence="2" id="KW-0012">Acyltransferase</keyword>
<protein>
    <submittedName>
        <fullName evidence="4">GNAT family N-acetyltransferase</fullName>
    </submittedName>
</protein>
<keyword evidence="1" id="KW-0808">Transferase</keyword>
<dbReference type="Proteomes" id="UP000831290">
    <property type="component" value="Chromosome"/>
</dbReference>
<feature type="domain" description="N-acetyltransferase" evidence="3">
    <location>
        <begin position="3"/>
        <end position="171"/>
    </location>
</feature>
<organism evidence="4 5">
    <name type="scientific">Abyssalbus ytuae</name>
    <dbReference type="NCBI Taxonomy" id="2926907"/>
    <lineage>
        <taxon>Bacteria</taxon>
        <taxon>Pseudomonadati</taxon>
        <taxon>Bacteroidota</taxon>
        <taxon>Flavobacteriia</taxon>
        <taxon>Flavobacteriales</taxon>
        <taxon>Flavobacteriaceae</taxon>
        <taxon>Abyssalbus</taxon>
    </lineage>
</organism>
<dbReference type="EMBL" id="CP094358">
    <property type="protein sequence ID" value="UOB19446.1"/>
    <property type="molecule type" value="Genomic_DNA"/>
</dbReference>
<evidence type="ECO:0000313" key="5">
    <source>
        <dbReference type="Proteomes" id="UP000831290"/>
    </source>
</evidence>
<dbReference type="GO" id="GO:0016747">
    <property type="term" value="F:acyltransferase activity, transferring groups other than amino-acyl groups"/>
    <property type="evidence" value="ECO:0007669"/>
    <property type="project" value="InterPro"/>
</dbReference>
<dbReference type="InterPro" id="IPR016181">
    <property type="entry name" value="Acyl_CoA_acyltransferase"/>
</dbReference>
<keyword evidence="5" id="KW-1185">Reference proteome</keyword>
<dbReference type="PROSITE" id="PS51186">
    <property type="entry name" value="GNAT"/>
    <property type="match status" value="1"/>
</dbReference>
<evidence type="ECO:0000256" key="1">
    <source>
        <dbReference type="ARBA" id="ARBA00022679"/>
    </source>
</evidence>
<evidence type="ECO:0000313" key="4">
    <source>
        <dbReference type="EMBL" id="UOB19446.1"/>
    </source>
</evidence>
<evidence type="ECO:0000259" key="3">
    <source>
        <dbReference type="PROSITE" id="PS51186"/>
    </source>
</evidence>
<dbReference type="PANTHER" id="PTHR42919">
    <property type="entry name" value="N-ALPHA-ACETYLTRANSFERASE"/>
    <property type="match status" value="1"/>
</dbReference>
<dbReference type="SUPFAM" id="SSF55729">
    <property type="entry name" value="Acyl-CoA N-acyltransferases (Nat)"/>
    <property type="match status" value="1"/>
</dbReference>
<dbReference type="InterPro" id="IPR000182">
    <property type="entry name" value="GNAT_dom"/>
</dbReference>
<evidence type="ECO:0000256" key="2">
    <source>
        <dbReference type="ARBA" id="ARBA00023315"/>
    </source>
</evidence>
<reference evidence="4" key="1">
    <citation type="submission" date="2022-03" db="EMBL/GenBank/DDBJ databases">
        <title>Description of Abyssus ytuae gen. nov., sp. nov., a novel member of the family Flavobacteriaceae isolated from the sediment of Mariana Trench.</title>
        <authorList>
            <person name="Zhang J."/>
            <person name="Xu X."/>
        </authorList>
    </citation>
    <scope>NUCLEOTIDE SEQUENCE</scope>
    <source>
        <strain evidence="4">MT3330</strain>
    </source>
</reference>
<name>A0A9E7A3Y3_9FLAO</name>
<dbReference type="InterPro" id="IPR051556">
    <property type="entry name" value="N-term/lysine_N-AcTrnsfr"/>
</dbReference>
<dbReference type="Gene3D" id="3.40.630.30">
    <property type="match status" value="1"/>
</dbReference>
<gene>
    <name evidence="4" type="ORF">MQE35_09130</name>
</gene>
<dbReference type="PANTHER" id="PTHR42919:SF8">
    <property type="entry name" value="N-ALPHA-ACETYLTRANSFERASE 50"/>
    <property type="match status" value="1"/>
</dbReference>